<feature type="transmembrane region" description="Helical" evidence="1">
    <location>
        <begin position="20"/>
        <end position="47"/>
    </location>
</feature>
<name>A0A812BGS8_ACAPH</name>
<feature type="transmembrane region" description="Helical" evidence="1">
    <location>
        <begin position="164"/>
        <end position="189"/>
    </location>
</feature>
<evidence type="ECO:0000256" key="1">
    <source>
        <dbReference type="SAM" id="Phobius"/>
    </source>
</evidence>
<keyword evidence="3" id="KW-1185">Reference proteome</keyword>
<feature type="transmembrane region" description="Helical" evidence="1">
    <location>
        <begin position="226"/>
        <end position="244"/>
    </location>
</feature>
<gene>
    <name evidence="2" type="ORF">SPHA_16351</name>
</gene>
<sequence length="281" mass="33518">MISLFSFPFHPFLRDLKISIYRTFCIFLPFTRVFPLTFFVSLTFLHWSHLPLLESLQRLPTSVRSCIFSYYLNLFYLSIYLSIYLVIIDSFPTKPAFYLSIYSFNLPHSMHSTGESNSLISLHHRFFLISFLKFIVFSSMFLFCSILILIFFISSLFYFQISFISFFVFTASNIFSFFSIPFCSIYFILFPSLNSSLRLFLFPYYLFLSFLLSFNVRFVFFLATFFAFYFIAFSFAITFSRFFFKSLTLFRPLSLSFSLSLFLSLSFSLFFFFFLLIMFHG</sequence>
<protein>
    <submittedName>
        <fullName evidence="2">Uncharacterized protein</fullName>
    </submittedName>
</protein>
<feature type="transmembrane region" description="Helical" evidence="1">
    <location>
        <begin position="201"/>
        <end position="220"/>
    </location>
</feature>
<keyword evidence="1" id="KW-0472">Membrane</keyword>
<dbReference type="AlphaFoldDB" id="A0A812BGS8"/>
<accession>A0A812BGS8</accession>
<keyword evidence="1" id="KW-1133">Transmembrane helix</keyword>
<reference evidence="2" key="1">
    <citation type="submission" date="2021-01" db="EMBL/GenBank/DDBJ databases">
        <authorList>
            <person name="Li R."/>
            <person name="Bekaert M."/>
        </authorList>
    </citation>
    <scope>NUCLEOTIDE SEQUENCE</scope>
    <source>
        <strain evidence="2">Farmed</strain>
    </source>
</reference>
<dbReference type="EMBL" id="CAHIKZ030000573">
    <property type="protein sequence ID" value="CAE1227351.1"/>
    <property type="molecule type" value="Genomic_DNA"/>
</dbReference>
<organism evidence="2 3">
    <name type="scientific">Acanthosepion pharaonis</name>
    <name type="common">Pharaoh cuttlefish</name>
    <name type="synonym">Sepia pharaonis</name>
    <dbReference type="NCBI Taxonomy" id="158019"/>
    <lineage>
        <taxon>Eukaryota</taxon>
        <taxon>Metazoa</taxon>
        <taxon>Spiralia</taxon>
        <taxon>Lophotrochozoa</taxon>
        <taxon>Mollusca</taxon>
        <taxon>Cephalopoda</taxon>
        <taxon>Coleoidea</taxon>
        <taxon>Decapodiformes</taxon>
        <taxon>Sepiida</taxon>
        <taxon>Sepiina</taxon>
        <taxon>Sepiidae</taxon>
        <taxon>Acanthosepion</taxon>
    </lineage>
</organism>
<proteinExistence type="predicted"/>
<dbReference type="Proteomes" id="UP000597762">
    <property type="component" value="Unassembled WGS sequence"/>
</dbReference>
<feature type="transmembrane region" description="Helical" evidence="1">
    <location>
        <begin position="134"/>
        <end position="158"/>
    </location>
</feature>
<comment type="caution">
    <text evidence="2">The sequence shown here is derived from an EMBL/GenBank/DDBJ whole genome shotgun (WGS) entry which is preliminary data.</text>
</comment>
<feature type="transmembrane region" description="Helical" evidence="1">
    <location>
        <begin position="67"/>
        <end position="87"/>
    </location>
</feature>
<feature type="transmembrane region" description="Helical" evidence="1">
    <location>
        <begin position="256"/>
        <end position="279"/>
    </location>
</feature>
<evidence type="ECO:0000313" key="2">
    <source>
        <dbReference type="EMBL" id="CAE1227351.1"/>
    </source>
</evidence>
<keyword evidence="1" id="KW-0812">Transmembrane</keyword>
<evidence type="ECO:0000313" key="3">
    <source>
        <dbReference type="Proteomes" id="UP000597762"/>
    </source>
</evidence>